<dbReference type="Proteomes" id="UP000294543">
    <property type="component" value="Unassembled WGS sequence"/>
</dbReference>
<sequence>MAGGEGPVTWPQPTREHHDRFCQIEGWRLVRNARGRTATHHVTYELDLADGRILRTPISHPVDGSSYGQSIWRHILRDQLQVDEPTFWACVQRGVVPDRGQPEPPSNALPAEVVHLLISRVGLAETDVATMTKEDAVARLQKYWLEGV</sequence>
<protein>
    <submittedName>
        <fullName evidence="1">Cytotoxic translational repressor of toxin-antitoxin stability system</fullName>
    </submittedName>
</protein>
<evidence type="ECO:0000313" key="1">
    <source>
        <dbReference type="EMBL" id="TDD17644.1"/>
    </source>
</evidence>
<accession>A0A4R4WLY1</accession>
<reference evidence="1 2" key="1">
    <citation type="submission" date="2019-03" db="EMBL/GenBank/DDBJ databases">
        <title>Draft genome sequences of novel Actinobacteria.</title>
        <authorList>
            <person name="Sahin N."/>
            <person name="Ay H."/>
            <person name="Saygin H."/>
        </authorList>
    </citation>
    <scope>NUCLEOTIDE SEQUENCE [LARGE SCALE GENOMIC DNA]</scope>
    <source>
        <strain evidence="1 2">KC712</strain>
    </source>
</reference>
<gene>
    <name evidence="1" type="ORF">E1294_27190</name>
</gene>
<organism evidence="1 2">
    <name type="scientific">Nonomuraea diastatica</name>
    <dbReference type="NCBI Taxonomy" id="1848329"/>
    <lineage>
        <taxon>Bacteria</taxon>
        <taxon>Bacillati</taxon>
        <taxon>Actinomycetota</taxon>
        <taxon>Actinomycetes</taxon>
        <taxon>Streptosporangiales</taxon>
        <taxon>Streptosporangiaceae</taxon>
        <taxon>Nonomuraea</taxon>
    </lineage>
</organism>
<name>A0A4R4WLY1_9ACTN</name>
<dbReference type="AlphaFoldDB" id="A0A4R4WLY1"/>
<proteinExistence type="predicted"/>
<keyword evidence="2" id="KW-1185">Reference proteome</keyword>
<comment type="caution">
    <text evidence="1">The sequence shown here is derived from an EMBL/GenBank/DDBJ whole genome shotgun (WGS) entry which is preliminary data.</text>
</comment>
<dbReference type="EMBL" id="SMKP01000083">
    <property type="protein sequence ID" value="TDD17644.1"/>
    <property type="molecule type" value="Genomic_DNA"/>
</dbReference>
<evidence type="ECO:0000313" key="2">
    <source>
        <dbReference type="Proteomes" id="UP000294543"/>
    </source>
</evidence>
<dbReference type="OrthoDB" id="3382403at2"/>